<feature type="transmembrane region" description="Helical" evidence="6">
    <location>
        <begin position="101"/>
        <end position="126"/>
    </location>
</feature>
<dbReference type="PIRSF" id="PIRSF006060">
    <property type="entry name" value="AA_transporter"/>
    <property type="match status" value="1"/>
</dbReference>
<organism evidence="8 9">
    <name type="scientific">Corticimicrobacter populi</name>
    <dbReference type="NCBI Taxonomy" id="2175229"/>
    <lineage>
        <taxon>Bacteria</taxon>
        <taxon>Pseudomonadati</taxon>
        <taxon>Pseudomonadota</taxon>
        <taxon>Betaproteobacteria</taxon>
        <taxon>Burkholderiales</taxon>
        <taxon>Alcaligenaceae</taxon>
        <taxon>Corticimicrobacter</taxon>
    </lineage>
</organism>
<dbReference type="AlphaFoldDB" id="A0A2V1JVM1"/>
<keyword evidence="9" id="KW-1185">Reference proteome</keyword>
<dbReference type="GO" id="GO:0016020">
    <property type="term" value="C:membrane"/>
    <property type="evidence" value="ECO:0007669"/>
    <property type="project" value="UniProtKB-SubCell"/>
</dbReference>
<feature type="transmembrane region" description="Helical" evidence="6">
    <location>
        <begin position="420"/>
        <end position="443"/>
    </location>
</feature>
<dbReference type="Proteomes" id="UP000245212">
    <property type="component" value="Unassembled WGS sequence"/>
</dbReference>
<comment type="subcellular location">
    <subcellularLocation>
        <location evidence="1">Membrane</location>
        <topology evidence="1">Multi-pass membrane protein</topology>
    </subcellularLocation>
</comment>
<accession>A0A2V1JVM1</accession>
<evidence type="ECO:0000256" key="1">
    <source>
        <dbReference type="ARBA" id="ARBA00004141"/>
    </source>
</evidence>
<name>A0A2V1JVM1_9BURK</name>
<proteinExistence type="predicted"/>
<dbReference type="GO" id="GO:0055085">
    <property type="term" value="P:transmembrane transport"/>
    <property type="evidence" value="ECO:0007669"/>
    <property type="project" value="InterPro"/>
</dbReference>
<reference evidence="9" key="1">
    <citation type="submission" date="2018-05" db="EMBL/GenBank/DDBJ databases">
        <authorList>
            <person name="Li Y."/>
        </authorList>
    </citation>
    <scope>NUCLEOTIDE SEQUENCE [LARGE SCALE GENOMIC DNA]</scope>
    <source>
        <strain evidence="9">3d-2-2</strain>
    </source>
</reference>
<evidence type="ECO:0000256" key="3">
    <source>
        <dbReference type="ARBA" id="ARBA00022692"/>
    </source>
</evidence>
<evidence type="ECO:0000256" key="5">
    <source>
        <dbReference type="ARBA" id="ARBA00023136"/>
    </source>
</evidence>
<feature type="transmembrane region" description="Helical" evidence="6">
    <location>
        <begin position="12"/>
        <end position="34"/>
    </location>
</feature>
<dbReference type="InterPro" id="IPR004841">
    <property type="entry name" value="AA-permease/SLC12A_dom"/>
</dbReference>
<keyword evidence="3 6" id="KW-0812">Transmembrane</keyword>
<evidence type="ECO:0000256" key="4">
    <source>
        <dbReference type="ARBA" id="ARBA00022989"/>
    </source>
</evidence>
<protein>
    <recommendedName>
        <fullName evidence="7">Amino acid permease/ SLC12A domain-containing protein</fullName>
    </recommendedName>
</protein>
<keyword evidence="5 6" id="KW-0472">Membrane</keyword>
<evidence type="ECO:0000256" key="6">
    <source>
        <dbReference type="SAM" id="Phobius"/>
    </source>
</evidence>
<feature type="transmembrane region" description="Helical" evidence="6">
    <location>
        <begin position="132"/>
        <end position="151"/>
    </location>
</feature>
<feature type="transmembrane region" description="Helical" evidence="6">
    <location>
        <begin position="46"/>
        <end position="71"/>
    </location>
</feature>
<keyword evidence="4 6" id="KW-1133">Transmembrane helix</keyword>
<feature type="transmembrane region" description="Helical" evidence="6">
    <location>
        <begin position="206"/>
        <end position="232"/>
    </location>
</feature>
<feature type="transmembrane region" description="Helical" evidence="6">
    <location>
        <begin position="335"/>
        <end position="353"/>
    </location>
</feature>
<comment type="caution">
    <text evidence="8">The sequence shown here is derived from an EMBL/GenBank/DDBJ whole genome shotgun (WGS) entry which is preliminary data.</text>
</comment>
<evidence type="ECO:0000256" key="2">
    <source>
        <dbReference type="ARBA" id="ARBA00022448"/>
    </source>
</evidence>
<dbReference type="Pfam" id="PF00324">
    <property type="entry name" value="AA_permease"/>
    <property type="match status" value="1"/>
</dbReference>
<evidence type="ECO:0000313" key="9">
    <source>
        <dbReference type="Proteomes" id="UP000245212"/>
    </source>
</evidence>
<feature type="transmembrane region" description="Helical" evidence="6">
    <location>
        <begin position="275"/>
        <end position="303"/>
    </location>
</feature>
<feature type="transmembrane region" description="Helical" evidence="6">
    <location>
        <begin position="359"/>
        <end position="382"/>
    </location>
</feature>
<feature type="transmembrane region" description="Helical" evidence="6">
    <location>
        <begin position="394"/>
        <end position="414"/>
    </location>
</feature>
<dbReference type="EMBL" id="QETA01000005">
    <property type="protein sequence ID" value="PWF22155.1"/>
    <property type="molecule type" value="Genomic_DNA"/>
</dbReference>
<gene>
    <name evidence="8" type="ORF">DD235_12285</name>
</gene>
<feature type="transmembrane region" description="Helical" evidence="6">
    <location>
        <begin position="158"/>
        <end position="177"/>
    </location>
</feature>
<dbReference type="PANTHER" id="PTHR43495">
    <property type="entry name" value="GABA PERMEASE"/>
    <property type="match status" value="1"/>
</dbReference>
<evidence type="ECO:0000313" key="8">
    <source>
        <dbReference type="EMBL" id="PWF22155.1"/>
    </source>
</evidence>
<dbReference type="PANTHER" id="PTHR43495:SF5">
    <property type="entry name" value="GAMMA-AMINOBUTYRIC ACID PERMEASE"/>
    <property type="match status" value="1"/>
</dbReference>
<feature type="domain" description="Amino acid permease/ SLC12A" evidence="7">
    <location>
        <begin position="27"/>
        <end position="408"/>
    </location>
</feature>
<keyword evidence="2" id="KW-0813">Transport</keyword>
<sequence length="446" mass="46640">MADILHIIRREAGLPAVLGSAQMAGVAFGAVISYGLVSGGVLPLMLAGPVVAMVGYVAAACLVLLLMYCLADMAVTHPVPSAFGAYAEAYIGLRMGIVVRVAYFSAVVCIVGTEVVLLEPLFGFWLAPLPGWMVVVLLLIGLGAINGLGALASARFGLSLAVLKVIALIALVALAVYQAPLAGEAEIGIGDTVWPDIWADVPLPSLWQAFVVAVLGYIGIETMAVAAAETAAPAAVLRRSMRRATWGVLILVLCAVAASGWIQAQHFVPFNVPPFVYLLGLTGVPAVNTVFNVLMLLAVVSVLNSQIYAGSRQLFGLSRAGRAPAVLARPWSRSASGSVACTVLLPILIYLAYEAFPTQVYIGATSIAVTALLAVWMAIFASHVGFRRQAGGRSWQGVVGVVLVLAIAASTLQIDVFGVALMVGLPFLIFIFMAEFVFGLFFANPK</sequence>
<dbReference type="Gene3D" id="1.20.1740.10">
    <property type="entry name" value="Amino acid/polyamine transporter I"/>
    <property type="match status" value="1"/>
</dbReference>
<feature type="transmembrane region" description="Helical" evidence="6">
    <location>
        <begin position="244"/>
        <end position="263"/>
    </location>
</feature>
<evidence type="ECO:0000259" key="7">
    <source>
        <dbReference type="Pfam" id="PF00324"/>
    </source>
</evidence>